<keyword evidence="2 3" id="KW-0807">Transducer</keyword>
<dbReference type="SMART" id="SM01358">
    <property type="entry name" value="HBM"/>
    <property type="match status" value="1"/>
</dbReference>
<dbReference type="PROSITE" id="PS50111">
    <property type="entry name" value="CHEMOTAXIS_TRANSDUC_2"/>
    <property type="match status" value="1"/>
</dbReference>
<evidence type="ECO:0000259" key="5">
    <source>
        <dbReference type="PROSITE" id="PS51753"/>
    </source>
</evidence>
<dbReference type="Proteomes" id="UP001163714">
    <property type="component" value="Unassembled WGS sequence"/>
</dbReference>
<proteinExistence type="predicted"/>
<dbReference type="CDD" id="cd11386">
    <property type="entry name" value="MCP_signal"/>
    <property type="match status" value="1"/>
</dbReference>
<accession>A0ABT3I7W1</accession>
<evidence type="ECO:0000313" key="7">
    <source>
        <dbReference type="Proteomes" id="UP001163714"/>
    </source>
</evidence>
<organism evidence="6 7">
    <name type="scientific">Shewanella subflava</name>
    <dbReference type="NCBI Taxonomy" id="2986476"/>
    <lineage>
        <taxon>Bacteria</taxon>
        <taxon>Pseudomonadati</taxon>
        <taxon>Pseudomonadota</taxon>
        <taxon>Gammaproteobacteria</taxon>
        <taxon>Alteromonadales</taxon>
        <taxon>Shewanellaceae</taxon>
        <taxon>Shewanella</taxon>
    </lineage>
</organism>
<dbReference type="Pfam" id="PF00015">
    <property type="entry name" value="MCPsignal"/>
    <property type="match status" value="1"/>
</dbReference>
<dbReference type="SUPFAM" id="SSF58104">
    <property type="entry name" value="Methyl-accepting chemotaxis protein (MCP) signaling domain"/>
    <property type="match status" value="1"/>
</dbReference>
<protein>
    <submittedName>
        <fullName evidence="6">Methyl-accepting chemotaxis protein</fullName>
    </submittedName>
</protein>
<comment type="caution">
    <text evidence="6">The sequence shown here is derived from an EMBL/GenBank/DDBJ whole genome shotgun (WGS) entry which is preliminary data.</text>
</comment>
<dbReference type="PANTHER" id="PTHR32089:SF112">
    <property type="entry name" value="LYSOZYME-LIKE PROTEIN-RELATED"/>
    <property type="match status" value="1"/>
</dbReference>
<dbReference type="EMBL" id="JAPDMX010000012">
    <property type="protein sequence ID" value="MCW3172154.1"/>
    <property type="molecule type" value="Genomic_DNA"/>
</dbReference>
<comment type="subcellular location">
    <subcellularLocation>
        <location evidence="1">Membrane</location>
    </subcellularLocation>
</comment>
<evidence type="ECO:0000259" key="4">
    <source>
        <dbReference type="PROSITE" id="PS50111"/>
    </source>
</evidence>
<gene>
    <name evidence="6" type="ORF">OHT75_06660</name>
</gene>
<dbReference type="SMART" id="SM00283">
    <property type="entry name" value="MA"/>
    <property type="match status" value="1"/>
</dbReference>
<evidence type="ECO:0000256" key="1">
    <source>
        <dbReference type="ARBA" id="ARBA00004370"/>
    </source>
</evidence>
<evidence type="ECO:0000313" key="6">
    <source>
        <dbReference type="EMBL" id="MCW3172154.1"/>
    </source>
</evidence>
<reference evidence="6" key="1">
    <citation type="submission" date="2022-10" db="EMBL/GenBank/DDBJ databases">
        <title>Shewanella flava sp. nov, isolated from the estuary of the Fenhe River into the Yellow River.</title>
        <authorList>
            <person name="Li Y."/>
        </authorList>
    </citation>
    <scope>NUCLEOTIDE SEQUENCE</scope>
    <source>
        <strain evidence="6">FYR11-62</strain>
    </source>
</reference>
<evidence type="ECO:0000256" key="3">
    <source>
        <dbReference type="PROSITE-ProRule" id="PRU00284"/>
    </source>
</evidence>
<name>A0ABT3I7W1_9GAMM</name>
<sequence>MAVLEELISKAKIEIQNPARKIIVKSIDEDIQKYNAGFQDVEKLFAKRSQLVETMDRLGPEARTLLSNIIDSAHEDEDANAVFYTSLAIEKLMLVRLYAGKFLLANKHADADRTSSEMILLKQALGTLDAELQNPQRRQWLTQATDEINQYNSTYIEVVNTINNRNSIVQNTLNTLGPIILNDLSKLITSVHDEQVALGDTAVEQSNEMEFTLITVVLISLATAIAFTFYVTKTIIRPIGGEPRDIEALVKRIAEGDLTLKASSAQQATGIYAAMLLMTDKVSTLIKQINIASNKLTDEAGALLNVTDHTANASDNQMDMLSQTATAMEEMTSTVHEINRSAQNAADSARTAQQEAQKGQQVVQVNTHNINRLVAKINDVSSIIGNLEKETNNVGNILGVIGSIAEQTNLLALNAAIEAARAGEQGRGFAVVADEVRTLASRTQESTSQIQTMLGTLQAETKRSVESMASTTLEASQTAEASEQTNSALALIINSVGTINDMNHQIASASEEQNVVAEEINRSIGEVHLISKDTAAGARSSVASAKAVQELARKLKESSSQFKVD</sequence>
<dbReference type="PROSITE" id="PS51753">
    <property type="entry name" value="HBM"/>
    <property type="match status" value="1"/>
</dbReference>
<dbReference type="Gene3D" id="1.10.287.950">
    <property type="entry name" value="Methyl-accepting chemotaxis protein"/>
    <property type="match status" value="1"/>
</dbReference>
<dbReference type="InterPro" id="IPR004089">
    <property type="entry name" value="MCPsignal_dom"/>
</dbReference>
<dbReference type="RefSeq" id="WP_264725711.1">
    <property type="nucleotide sequence ID" value="NZ_JAPDMX010000012.1"/>
</dbReference>
<dbReference type="PANTHER" id="PTHR32089">
    <property type="entry name" value="METHYL-ACCEPTING CHEMOTAXIS PROTEIN MCPB"/>
    <property type="match status" value="1"/>
</dbReference>
<feature type="domain" description="HBM" evidence="5">
    <location>
        <begin position="1"/>
        <end position="199"/>
    </location>
</feature>
<feature type="domain" description="Methyl-accepting transducer" evidence="4">
    <location>
        <begin position="292"/>
        <end position="528"/>
    </location>
</feature>
<dbReference type="InterPro" id="IPR032255">
    <property type="entry name" value="HBM"/>
</dbReference>
<evidence type="ECO:0000256" key="2">
    <source>
        <dbReference type="ARBA" id="ARBA00023224"/>
    </source>
</evidence>
<keyword evidence="7" id="KW-1185">Reference proteome</keyword>